<keyword evidence="4" id="KW-0732">Signal</keyword>
<reference evidence="6 7" key="1">
    <citation type="journal article" date="2009" name="Genome Res.">
        <title>Comparative genomics of protoploid Saccharomycetaceae.</title>
        <authorList>
            <consortium name="The Genolevures Consortium"/>
            <person name="Souciet J.-L."/>
            <person name="Dujon B."/>
            <person name="Gaillardin C."/>
            <person name="Johnston M."/>
            <person name="Baret P.V."/>
            <person name="Cliften P."/>
            <person name="Sherman D.J."/>
            <person name="Weissenbach J."/>
            <person name="Westhof E."/>
            <person name="Wincker P."/>
            <person name="Jubin C."/>
            <person name="Poulain J."/>
            <person name="Barbe V."/>
            <person name="Segurens B."/>
            <person name="Artiguenave F."/>
            <person name="Anthouard V."/>
            <person name="Vacherie B."/>
            <person name="Val M.-E."/>
            <person name="Fulton R.S."/>
            <person name="Minx P."/>
            <person name="Wilson R."/>
            <person name="Durrens P."/>
            <person name="Jean G."/>
            <person name="Marck C."/>
            <person name="Martin T."/>
            <person name="Nikolski M."/>
            <person name="Rolland T."/>
            <person name="Seret M.-L."/>
            <person name="Casaregola S."/>
            <person name="Despons L."/>
            <person name="Fairhead C."/>
            <person name="Fischer G."/>
            <person name="Lafontaine I."/>
            <person name="Leh V."/>
            <person name="Lemaire M."/>
            <person name="de Montigny J."/>
            <person name="Neuveglise C."/>
            <person name="Thierry A."/>
            <person name="Blanc-Lenfle I."/>
            <person name="Bleykasten C."/>
            <person name="Diffels J."/>
            <person name="Fritsch E."/>
            <person name="Frangeul L."/>
            <person name="Goeffon A."/>
            <person name="Jauniaux N."/>
            <person name="Kachouri-Lafond R."/>
            <person name="Payen C."/>
            <person name="Potier S."/>
            <person name="Pribylova L."/>
            <person name="Ozanne C."/>
            <person name="Richard G.-F."/>
            <person name="Sacerdot C."/>
            <person name="Straub M.-L."/>
            <person name="Talla E."/>
        </authorList>
    </citation>
    <scope>NUCLEOTIDE SEQUENCE [LARGE SCALE GENOMIC DNA]</scope>
    <source>
        <strain evidence="7">ATCC 56472 / CBS 6340 / NRRL Y-8284</strain>
    </source>
</reference>
<dbReference type="EMBL" id="CU928180">
    <property type="protein sequence ID" value="CAR30650.1"/>
    <property type="molecule type" value="Genomic_DNA"/>
</dbReference>
<evidence type="ECO:0000313" key="7">
    <source>
        <dbReference type="Proteomes" id="UP000002036"/>
    </source>
</evidence>
<feature type="region of interest" description="Disordered" evidence="3">
    <location>
        <begin position="1334"/>
        <end position="1417"/>
    </location>
</feature>
<dbReference type="PROSITE" id="PS50012">
    <property type="entry name" value="RCC1_3"/>
    <property type="match status" value="2"/>
</dbReference>
<feature type="compositionally biased region" description="Basic residues" evidence="3">
    <location>
        <begin position="1461"/>
        <end position="1471"/>
    </location>
</feature>
<feature type="domain" description="BTB" evidence="5">
    <location>
        <begin position="922"/>
        <end position="984"/>
    </location>
</feature>
<dbReference type="InterPro" id="IPR000408">
    <property type="entry name" value="Reg_chr_condens"/>
</dbReference>
<dbReference type="Pfam" id="PF00651">
    <property type="entry name" value="BTB"/>
    <property type="match status" value="1"/>
</dbReference>
<dbReference type="eggNOG" id="KOG1426">
    <property type="taxonomic scope" value="Eukaryota"/>
</dbReference>
<feature type="chain" id="PRO_5005668290" evidence="4">
    <location>
        <begin position="20"/>
        <end position="1486"/>
    </location>
</feature>
<dbReference type="InParanoid" id="C5E3N9"/>
<dbReference type="Proteomes" id="UP000002036">
    <property type="component" value="Chromosome H"/>
</dbReference>
<evidence type="ECO:0000256" key="2">
    <source>
        <dbReference type="PROSITE-ProRule" id="PRU00235"/>
    </source>
</evidence>
<feature type="signal peptide" evidence="4">
    <location>
        <begin position="1"/>
        <end position="19"/>
    </location>
</feature>
<evidence type="ECO:0000313" key="6">
    <source>
        <dbReference type="EMBL" id="CAR30650.1"/>
    </source>
</evidence>
<feature type="compositionally biased region" description="Basic and acidic residues" evidence="3">
    <location>
        <begin position="1440"/>
        <end position="1450"/>
    </location>
</feature>
<protein>
    <submittedName>
        <fullName evidence="6">KLTH0H15136p</fullName>
    </submittedName>
</protein>
<dbReference type="InterPro" id="IPR009091">
    <property type="entry name" value="RCC1/BLIP-II"/>
</dbReference>
<evidence type="ECO:0000256" key="4">
    <source>
        <dbReference type="SAM" id="SignalP"/>
    </source>
</evidence>
<organism evidence="6 7">
    <name type="scientific">Lachancea thermotolerans (strain ATCC 56472 / CBS 6340 / NRRL Y-8284)</name>
    <name type="common">Yeast</name>
    <name type="synonym">Kluyveromyces thermotolerans</name>
    <dbReference type="NCBI Taxonomy" id="559295"/>
    <lineage>
        <taxon>Eukaryota</taxon>
        <taxon>Fungi</taxon>
        <taxon>Dikarya</taxon>
        <taxon>Ascomycota</taxon>
        <taxon>Saccharomycotina</taxon>
        <taxon>Saccharomycetes</taxon>
        <taxon>Saccharomycetales</taxon>
        <taxon>Saccharomycetaceae</taxon>
        <taxon>Lachancea</taxon>
    </lineage>
</organism>
<dbReference type="InterPro" id="IPR000210">
    <property type="entry name" value="BTB/POZ_dom"/>
</dbReference>
<dbReference type="SMART" id="SM00225">
    <property type="entry name" value="BTB"/>
    <property type="match status" value="1"/>
</dbReference>
<dbReference type="InterPro" id="IPR051625">
    <property type="entry name" value="Signaling_Regulatory_Domain"/>
</dbReference>
<accession>C5E3N9</accession>
<dbReference type="PROSITE" id="PS50097">
    <property type="entry name" value="BTB"/>
    <property type="match status" value="1"/>
</dbReference>
<dbReference type="STRING" id="559295.C5E3N9"/>
<dbReference type="Gene3D" id="2.130.10.30">
    <property type="entry name" value="Regulator of chromosome condensation 1/beta-lactamase-inhibitor protein II"/>
    <property type="match status" value="1"/>
</dbReference>
<feature type="compositionally biased region" description="Polar residues" evidence="3">
    <location>
        <begin position="1356"/>
        <end position="1376"/>
    </location>
</feature>
<evidence type="ECO:0000256" key="3">
    <source>
        <dbReference type="SAM" id="MobiDB-lite"/>
    </source>
</evidence>
<feature type="region of interest" description="Disordered" evidence="3">
    <location>
        <begin position="1440"/>
        <end position="1486"/>
    </location>
</feature>
<proteinExistence type="predicted"/>
<evidence type="ECO:0000259" key="5">
    <source>
        <dbReference type="PROSITE" id="PS50097"/>
    </source>
</evidence>
<sequence length="1486" mass="167585">MGSICVSCVYCFMISALHCCSVVSNENTDAGKRTLIIITAHVQSTRPSRNFTEAFRPYDALTYFNRPKIHSSSSSSMNGKKQTESHDVFGRDLSYLLSCHPGIEQLNKVDLYSREPESGYTPLHVCLRLGHLEKAFKLYERWKRQQSHFRASKENIWDLKDREGLTPIELYQCENDIWNYQNIPTAIYPERPTTGPSGGVSSIVQWKPRSRDGNASPLRRHTIEELINTYRKYRGGREFLTTGSNTHLQLGTGDSENRQELYKLNEYSLYPEDTCQKTRFSTAIMKRYHSLLVTAEGDVFTAGSGSRGRLGNGDTNASNVCHTKVSLDSERVKLIDSSDHHSIVLTTSGEIFCWGWNRYSQLGYSTPTSNVKKLDNSALENICSPKPKRVVSAPWKKNMSISVKFVACSKVHSCLIDDNNYLFSWGLNLGQMGTAKNYGENYDALHAGHKGWIVSPPCGTKLPAYVTNIRQLLCTEFATFILFEDNQLCVLNNSKILRFSIPKAMSKQQLSSNGFDIFVPTSLSKNNKVLKLKTAHSYGNNMCFLYGNGSVGILQSELINNSAHSWSKLPNLLPTTQYWVPYFSWNKCLDFDVGAKGQLALCTVSGKLFKCETLSGQKFHRQRSNKLISGKCILVSCDSLFSSFALIKDDIDMIPLGFPKQNLYKDIAAISPLSKWPIERFRRLKCEELRDKPDSGFLFDDFAKPGARVEHSDKESVILDVGNSLSTNNQADSLWRTFSSRWFKKTSFVQSEIFSNESNRNYSLFNSEGAHDRYDVLFVDGKTGQIVGACHRALLMARAPNFIKQITTFGSFTPKSNHSLSFVLKSDLCDNKGCTVIQMVSGNIDLRAICCALHYMYTDEIPELGFISETQERKHFEASAKQFMKALDLHLTTFRGDKLPFALAKLLKQSNAEYDLSGEFSPDVIIELTNGEQFHAHSFILRNRSAFFESALSNRWAKLTGNIKVLKMHQVSKDELFCIMKYIYGFGFEELFSQCEFGGYKEFVNFVLGLIQTSDEFMMTGLKHYLESILIDYIDSSTVMIILVNAHRLCSKALVIECCWFIQHNIGLLFCEGNFKIINEYFDSYLWRTIQDFFSRTRSMNSINFPTWYNENGNPSYTIRLYESNIKKFNELFMDPDNAFEPSFELNTQQKKPTTLRKNSDRRKSSSARKMSLSQDDLANVRRPSSSAGDVKKQGFNLNLSFMAKNSEEAIEDDSVIIGNGGFVTVAKSKRKPSKSSPATKSLEVSASKTVSNSANVNVAMFENVTRLDSQEARSQERALSRASMFPVLANAVLSTTSSEEISKVAPSSTSIPFSTAKKISQKERLKTITAENKQTPVAQKKPVWGGKSSKAIPNPASTTVTPSASKFPSLSQSLHHQVPKKKAPSKGLTSTGESCTIPLYLSNPNTNTVKPPRSLKETIEEERFAKWWAEESERVQQELKKQEAEEREALNNIYSSGQPSRKKNVKKQKPQRPVNRKQAQAKTST</sequence>
<feature type="region of interest" description="Disordered" evidence="3">
    <location>
        <begin position="1144"/>
        <end position="1192"/>
    </location>
</feature>
<evidence type="ECO:0000256" key="1">
    <source>
        <dbReference type="ARBA" id="ARBA00022737"/>
    </source>
</evidence>
<feature type="repeat" description="RCC1" evidence="2">
    <location>
        <begin position="297"/>
        <end position="348"/>
    </location>
</feature>
<keyword evidence="1" id="KW-0677">Repeat</keyword>
<dbReference type="KEGG" id="lth:KLTH0H15136g"/>
<dbReference type="RefSeq" id="XP_002556512.1">
    <property type="nucleotide sequence ID" value="XM_002556466.1"/>
</dbReference>
<dbReference type="HOGENOM" id="CLU_005054_0_0_1"/>
<dbReference type="SUPFAM" id="SSF54695">
    <property type="entry name" value="POZ domain"/>
    <property type="match status" value="1"/>
</dbReference>
<dbReference type="Gene3D" id="3.30.710.10">
    <property type="entry name" value="Potassium Channel Kv1.1, Chain A"/>
    <property type="match status" value="1"/>
</dbReference>
<dbReference type="PANTHER" id="PTHR22872:SF2">
    <property type="entry name" value="INHIBITOR OF BRUTON TYROSINE KINASE"/>
    <property type="match status" value="1"/>
</dbReference>
<dbReference type="OrthoDB" id="1893551at2759"/>
<dbReference type="InterPro" id="IPR011333">
    <property type="entry name" value="SKP1/BTB/POZ_sf"/>
</dbReference>
<dbReference type="PANTHER" id="PTHR22872">
    <property type="entry name" value="BTK-BINDING PROTEIN-RELATED"/>
    <property type="match status" value="1"/>
</dbReference>
<dbReference type="Pfam" id="PF13540">
    <property type="entry name" value="RCC1_2"/>
    <property type="match status" value="1"/>
</dbReference>
<feature type="compositionally biased region" description="Polar residues" evidence="3">
    <location>
        <begin position="1168"/>
        <end position="1188"/>
    </location>
</feature>
<dbReference type="SUPFAM" id="SSF50985">
    <property type="entry name" value="RCC1/BLIP-II"/>
    <property type="match status" value="1"/>
</dbReference>
<name>C5E3N9_LACTC</name>
<dbReference type="OMA" id="FEFVLRY"/>
<dbReference type="eggNOG" id="KOG0783">
    <property type="taxonomic scope" value="Eukaryota"/>
</dbReference>
<feature type="compositionally biased region" description="Polar residues" evidence="3">
    <location>
        <begin position="1145"/>
        <end position="1157"/>
    </location>
</feature>
<keyword evidence="7" id="KW-1185">Reference proteome</keyword>
<dbReference type="GeneID" id="8294877"/>
<feature type="repeat" description="RCC1" evidence="2">
    <location>
        <begin position="349"/>
        <end position="419"/>
    </location>
</feature>
<gene>
    <name evidence="6" type="ordered locus">KLTH0H15136g</name>
</gene>